<evidence type="ECO:0000313" key="2">
    <source>
        <dbReference type="EMBL" id="GJT23930.1"/>
    </source>
</evidence>
<feature type="region of interest" description="Disordered" evidence="1">
    <location>
        <begin position="670"/>
        <end position="695"/>
    </location>
</feature>
<evidence type="ECO:0000256" key="1">
    <source>
        <dbReference type="SAM" id="MobiDB-lite"/>
    </source>
</evidence>
<accession>A0ABQ5CAI5</accession>
<keyword evidence="3" id="KW-1185">Reference proteome</keyword>
<reference evidence="2" key="1">
    <citation type="journal article" date="2022" name="Int. J. Mol. Sci.">
        <title>Draft Genome of Tanacetum Coccineum: Genomic Comparison of Closely Related Tanacetum-Family Plants.</title>
        <authorList>
            <person name="Yamashiro T."/>
            <person name="Shiraishi A."/>
            <person name="Nakayama K."/>
            <person name="Satake H."/>
        </authorList>
    </citation>
    <scope>NUCLEOTIDE SEQUENCE</scope>
</reference>
<comment type="caution">
    <text evidence="2">The sequence shown here is derived from an EMBL/GenBank/DDBJ whole genome shotgun (WGS) entry which is preliminary data.</text>
</comment>
<protein>
    <submittedName>
        <fullName evidence="2">Uncharacterized protein</fullName>
    </submittedName>
</protein>
<dbReference type="Proteomes" id="UP001151760">
    <property type="component" value="Unassembled WGS sequence"/>
</dbReference>
<proteinExistence type="predicted"/>
<gene>
    <name evidence="2" type="ORF">Tco_0893867</name>
</gene>
<name>A0ABQ5CAI5_9ASTR</name>
<organism evidence="2 3">
    <name type="scientific">Tanacetum coccineum</name>
    <dbReference type="NCBI Taxonomy" id="301880"/>
    <lineage>
        <taxon>Eukaryota</taxon>
        <taxon>Viridiplantae</taxon>
        <taxon>Streptophyta</taxon>
        <taxon>Embryophyta</taxon>
        <taxon>Tracheophyta</taxon>
        <taxon>Spermatophyta</taxon>
        <taxon>Magnoliopsida</taxon>
        <taxon>eudicotyledons</taxon>
        <taxon>Gunneridae</taxon>
        <taxon>Pentapetalae</taxon>
        <taxon>asterids</taxon>
        <taxon>campanulids</taxon>
        <taxon>Asterales</taxon>
        <taxon>Asteraceae</taxon>
        <taxon>Asteroideae</taxon>
        <taxon>Anthemideae</taxon>
        <taxon>Anthemidinae</taxon>
        <taxon>Tanacetum</taxon>
    </lineage>
</organism>
<reference evidence="2" key="2">
    <citation type="submission" date="2022-01" db="EMBL/GenBank/DDBJ databases">
        <authorList>
            <person name="Yamashiro T."/>
            <person name="Shiraishi A."/>
            <person name="Satake H."/>
            <person name="Nakayama K."/>
        </authorList>
    </citation>
    <scope>NUCLEOTIDE SEQUENCE</scope>
</reference>
<dbReference type="EMBL" id="BQNB010014094">
    <property type="protein sequence ID" value="GJT23930.1"/>
    <property type="molecule type" value="Genomic_DNA"/>
</dbReference>
<sequence length="760" mass="86522">MKMVPYEAFACHCGAGDVVLRESYKPKTRGKLYYAFPRSKPREDYFGCEFFMERGTSPSTGQFSLSFNDSKLFSSTFNTSKLFSRTFNTSNLFSEAFKKCRVLKLQALAWKDNGIGGPKVANQDAPKIISAPDIAEDNFLIGGIGFVWGLGNSGGKVDYIGGGEEKVVDVEELMTEVFVTAVVGYMPIMLMNMGYDGHRRYGKIWYDEDVYDLRSVETEFPAIVFNDNLSSNETLSCEPTISSLNNNEIDFRISFDESDDEDYTVVFDKNSFSYKIISTNDLKTDSENDNKKVNIPLFPSHEPSVSCIEDLDFFKDFENEFSAIVYNDALTSKSDFSTKPTLCPQDIDEFDLKDETSLSEYDKEEQNILYFNDLFPFNIIYPDGLKSDKGNDDNKVDMIQSSGGNENAQGSNNRLKESHDKINKVFIKKSFVMGLKVNIVAWNYFVNGMIFNLIKNLYVPFDILFDPKRYYTDGDYARMLWRPSFKYTNANIADFETRLARIYRREVHRVQVFDFGGLPDLIAKGLSTRMLMEHRDAQVLVRRHMSWREFILALRLHTAEEMQTVGFGLYWTESARRILDKGDLSAYWIEISFVGDFLGMDVCSVNVPYLLARYLRLFASGRKQGAMISGGQFVARLAEHFGLLTKERLQGLMVIVRDLLVIDMAERSSEEAPVASGGDDEDEEMPQAVPPPPWTQGERIARLEEEVHGMREALQGQREGRCALHEIFKVTDGVPETHQGEDGWCQHFHNPAAARPMIPL</sequence>
<evidence type="ECO:0000313" key="3">
    <source>
        <dbReference type="Proteomes" id="UP001151760"/>
    </source>
</evidence>